<evidence type="ECO:0000313" key="2">
    <source>
        <dbReference type="EMBL" id="KVM18906.1"/>
    </source>
</evidence>
<proteinExistence type="predicted"/>
<evidence type="ECO:0000256" key="1">
    <source>
        <dbReference type="SAM" id="Phobius"/>
    </source>
</evidence>
<dbReference type="AlphaFoldDB" id="A0AB73FR94"/>
<feature type="transmembrane region" description="Helical" evidence="1">
    <location>
        <begin position="6"/>
        <end position="22"/>
    </location>
</feature>
<name>A0AB73FR94_9BURK</name>
<reference evidence="2 3" key="1">
    <citation type="submission" date="2015-11" db="EMBL/GenBank/DDBJ databases">
        <title>Expanding the genomic diversity of Burkholderia species for the development of highly accurate diagnostics.</title>
        <authorList>
            <person name="Sahl J."/>
            <person name="Keim P."/>
            <person name="Wagner D."/>
        </authorList>
    </citation>
    <scope>NUCLEOTIDE SEQUENCE [LARGE SCALE GENOMIC DNA]</scope>
    <source>
        <strain evidence="2 3">MSMB2058</strain>
    </source>
</reference>
<dbReference type="Proteomes" id="UP000061665">
    <property type="component" value="Unassembled WGS sequence"/>
</dbReference>
<keyword evidence="1" id="KW-0812">Transmembrane</keyword>
<gene>
    <name evidence="2" type="ORF">WJ53_23985</name>
</gene>
<keyword evidence="1" id="KW-0472">Membrane</keyword>
<organism evidence="2 3">
    <name type="scientific">Burkholderia ubonensis</name>
    <dbReference type="NCBI Taxonomy" id="101571"/>
    <lineage>
        <taxon>Bacteria</taxon>
        <taxon>Pseudomonadati</taxon>
        <taxon>Pseudomonadota</taxon>
        <taxon>Betaproteobacteria</taxon>
        <taxon>Burkholderiales</taxon>
        <taxon>Burkholderiaceae</taxon>
        <taxon>Burkholderia</taxon>
        <taxon>Burkholderia cepacia complex</taxon>
    </lineage>
</organism>
<dbReference type="InterPro" id="IPR008473">
    <property type="entry name" value="Phage_holin_3_7"/>
</dbReference>
<dbReference type="EMBL" id="LOZE01000143">
    <property type="protein sequence ID" value="KVM18906.1"/>
    <property type="molecule type" value="Genomic_DNA"/>
</dbReference>
<accession>A0AB73FR94</accession>
<feature type="transmembrane region" description="Helical" evidence="1">
    <location>
        <begin position="34"/>
        <end position="54"/>
    </location>
</feature>
<keyword evidence="1" id="KW-1133">Transmembrane helix</keyword>
<sequence>MHVPLALIALAAHLAALVRVLAYRRNGARHRRHVSWVAWALVVVTGGASIELLLHAASVGFFEAATAVLLAMFVYGARGNVARLLRRESES</sequence>
<dbReference type="Pfam" id="PF05449">
    <property type="entry name" value="Phage_holin_3_7"/>
    <property type="match status" value="1"/>
</dbReference>
<evidence type="ECO:0000313" key="3">
    <source>
        <dbReference type="Proteomes" id="UP000061665"/>
    </source>
</evidence>
<evidence type="ECO:0008006" key="4">
    <source>
        <dbReference type="Google" id="ProtNLM"/>
    </source>
</evidence>
<feature type="transmembrane region" description="Helical" evidence="1">
    <location>
        <begin position="60"/>
        <end position="77"/>
    </location>
</feature>
<dbReference type="RefSeq" id="WP_059586405.1">
    <property type="nucleotide sequence ID" value="NZ_LOVB01000022.1"/>
</dbReference>
<comment type="caution">
    <text evidence="2">The sequence shown here is derived from an EMBL/GenBank/DDBJ whole genome shotgun (WGS) entry which is preliminary data.</text>
</comment>
<protein>
    <recommendedName>
        <fullName evidence="4">Phage holin family protein</fullName>
    </recommendedName>
</protein>